<dbReference type="SUPFAM" id="SSF56176">
    <property type="entry name" value="FAD-binding/transporter-associated domain-like"/>
    <property type="match status" value="1"/>
</dbReference>
<dbReference type="GO" id="GO:0005886">
    <property type="term" value="C:plasma membrane"/>
    <property type="evidence" value="ECO:0007669"/>
    <property type="project" value="UniProtKB-SubCell"/>
</dbReference>
<dbReference type="PANTHER" id="PTHR43099">
    <property type="entry name" value="UPF0053 PROTEIN YRKA"/>
    <property type="match status" value="1"/>
</dbReference>
<evidence type="ECO:0000313" key="14">
    <source>
        <dbReference type="EMBL" id="QKJ25017.1"/>
    </source>
</evidence>
<feature type="domain" description="CBS" evidence="12">
    <location>
        <begin position="221"/>
        <end position="280"/>
    </location>
</feature>
<dbReference type="InterPro" id="IPR016169">
    <property type="entry name" value="FAD-bd_PCMH_sub2"/>
</dbReference>
<keyword evidence="5" id="KW-0677">Repeat</keyword>
<evidence type="ECO:0000256" key="6">
    <source>
        <dbReference type="ARBA" id="ARBA00022989"/>
    </source>
</evidence>
<dbReference type="InterPro" id="IPR036318">
    <property type="entry name" value="FAD-bd_PCMH-like_sf"/>
</dbReference>
<evidence type="ECO:0000259" key="13">
    <source>
        <dbReference type="PROSITE" id="PS51846"/>
    </source>
</evidence>
<evidence type="ECO:0000256" key="10">
    <source>
        <dbReference type="PROSITE-ProRule" id="PRU01193"/>
    </source>
</evidence>
<evidence type="ECO:0000256" key="9">
    <source>
        <dbReference type="PROSITE-ProRule" id="PRU00703"/>
    </source>
</evidence>
<evidence type="ECO:0000256" key="7">
    <source>
        <dbReference type="ARBA" id="ARBA00023122"/>
    </source>
</evidence>
<evidence type="ECO:0000256" key="11">
    <source>
        <dbReference type="SAM" id="Phobius"/>
    </source>
</evidence>
<accession>A0A7D4UAJ2</accession>
<dbReference type="Gene3D" id="3.10.580.10">
    <property type="entry name" value="CBS-domain"/>
    <property type="match status" value="1"/>
</dbReference>
<dbReference type="Pfam" id="PF03471">
    <property type="entry name" value="CorC_HlyC"/>
    <property type="match status" value="1"/>
</dbReference>
<keyword evidence="6 10" id="KW-1133">Transmembrane helix</keyword>
<keyword evidence="4 10" id="KW-0812">Transmembrane</keyword>
<evidence type="ECO:0000256" key="2">
    <source>
        <dbReference type="ARBA" id="ARBA00006337"/>
    </source>
</evidence>
<keyword evidence="3" id="KW-1003">Cell membrane</keyword>
<dbReference type="SMART" id="SM01091">
    <property type="entry name" value="CorC_HlyC"/>
    <property type="match status" value="1"/>
</dbReference>
<evidence type="ECO:0000313" key="15">
    <source>
        <dbReference type="Proteomes" id="UP000501003"/>
    </source>
</evidence>
<evidence type="ECO:0000256" key="8">
    <source>
        <dbReference type="ARBA" id="ARBA00023136"/>
    </source>
</evidence>
<dbReference type="EMBL" id="CP054056">
    <property type="protein sequence ID" value="QKJ25017.1"/>
    <property type="molecule type" value="Genomic_DNA"/>
</dbReference>
<dbReference type="InterPro" id="IPR051676">
    <property type="entry name" value="UPF0053_domain"/>
</dbReference>
<dbReference type="AlphaFoldDB" id="A0A7D4UAJ2"/>
<keyword evidence="8 10" id="KW-0472">Membrane</keyword>
<dbReference type="SUPFAM" id="SSF54631">
    <property type="entry name" value="CBS-domain pair"/>
    <property type="match status" value="1"/>
</dbReference>
<name>A0A7D4UAJ2_9MICO</name>
<dbReference type="CDD" id="cd04590">
    <property type="entry name" value="CBS_pair_CorC_HlyC_assoc"/>
    <property type="match status" value="1"/>
</dbReference>
<feature type="domain" description="CBS" evidence="12">
    <location>
        <begin position="286"/>
        <end position="343"/>
    </location>
</feature>
<dbReference type="InterPro" id="IPR005170">
    <property type="entry name" value="Transptr-assoc_dom"/>
</dbReference>
<keyword evidence="15" id="KW-1185">Reference proteome</keyword>
<evidence type="ECO:0000256" key="4">
    <source>
        <dbReference type="ARBA" id="ARBA00022692"/>
    </source>
</evidence>
<feature type="domain" description="CNNM transmembrane" evidence="13">
    <location>
        <begin position="1"/>
        <end position="202"/>
    </location>
</feature>
<dbReference type="Gene3D" id="3.30.465.10">
    <property type="match status" value="1"/>
</dbReference>
<keyword evidence="7 9" id="KW-0129">CBS domain</keyword>
<comment type="similarity">
    <text evidence="2">Belongs to the UPF0053 family.</text>
</comment>
<sequence length="435" mass="47361">MSDYLLLLFGVLLTIGTGLFVASEFSLINVERIELEAMRENGQKGLDLPIAAVAKTSTHLSAAQLGITLTTLLTGFVAEPSLSRLLTPWLSEIGVSQDLISGFSIALAMTIATLVSFLIGELVPKNMALSSPVKVLKLVVGFQVAFSWLFKPLIWFLNQNGNWLVRRFGIEPKEELSSARSPQELAALVRRSAHLGSLEQDTAQLLEKTISLSSLLANDIMTPRPKMHSLERSQTAADLIDLARSTGHSRFPVEGEDEDDIVGVVHLKRAISVPIERRALVPISALMVEPVRVPETMPLDALILQLRGKGLQFGVVIDEYGGTAGIVTLEDAIEELVGELDDEHDKARSQVVSFSDGSLTFSGMLRPAELREHGLAVAEDEDYDTISGFLMSELEKIPEVGDSVAITAGTLSVIRMDGRRVDRVKFVPLEANDVQ</sequence>
<dbReference type="GO" id="GO:0050660">
    <property type="term" value="F:flavin adenine dinucleotide binding"/>
    <property type="evidence" value="ECO:0007669"/>
    <property type="project" value="InterPro"/>
</dbReference>
<comment type="subcellular location">
    <subcellularLocation>
        <location evidence="1">Cell membrane</location>
        <topology evidence="1">Multi-pass membrane protein</topology>
    </subcellularLocation>
</comment>
<dbReference type="PROSITE" id="PS51371">
    <property type="entry name" value="CBS"/>
    <property type="match status" value="2"/>
</dbReference>
<dbReference type="PROSITE" id="PS51846">
    <property type="entry name" value="CNNM"/>
    <property type="match status" value="1"/>
</dbReference>
<evidence type="ECO:0000259" key="12">
    <source>
        <dbReference type="PROSITE" id="PS51371"/>
    </source>
</evidence>
<gene>
    <name evidence="14" type="ORF">HRU87_02100</name>
</gene>
<dbReference type="RefSeq" id="WP_173493314.1">
    <property type="nucleotide sequence ID" value="NZ_CP054056.1"/>
</dbReference>
<dbReference type="InterPro" id="IPR000644">
    <property type="entry name" value="CBS_dom"/>
</dbReference>
<feature type="transmembrane region" description="Helical" evidence="11">
    <location>
        <begin position="135"/>
        <end position="157"/>
    </location>
</feature>
<dbReference type="Proteomes" id="UP000501003">
    <property type="component" value="Chromosome"/>
</dbReference>
<protein>
    <submittedName>
        <fullName evidence="14">HlyC/CorC family transporter</fullName>
    </submittedName>
</protein>
<dbReference type="InterPro" id="IPR044751">
    <property type="entry name" value="Ion_transp-like_CBS"/>
</dbReference>
<reference evidence="14 15" key="1">
    <citation type="submission" date="2020-05" db="EMBL/GenBank/DDBJ databases">
        <title>Aquirufa sp. strain 15G-AUS-rot a new Aquirufa species.</title>
        <authorList>
            <person name="Pitt A."/>
            <person name="Hahn M.W."/>
        </authorList>
    </citation>
    <scope>NUCLEOTIDE SEQUENCE [LARGE SCALE GENOMIC DNA]</scope>
    <source>
        <strain evidence="14 15">15G-AUS-rot</strain>
    </source>
</reference>
<dbReference type="KEGG" id="aqg:HRU87_02100"/>
<proteinExistence type="inferred from homology"/>
<evidence type="ECO:0000256" key="1">
    <source>
        <dbReference type="ARBA" id="ARBA00004651"/>
    </source>
</evidence>
<evidence type="ECO:0000256" key="5">
    <source>
        <dbReference type="ARBA" id="ARBA00022737"/>
    </source>
</evidence>
<feature type="transmembrane region" description="Helical" evidence="11">
    <location>
        <begin position="99"/>
        <end position="123"/>
    </location>
</feature>
<organism evidence="14 15">
    <name type="scientific">Aquiluna borgnonia</name>
    <dbReference type="NCBI Taxonomy" id="2499157"/>
    <lineage>
        <taxon>Bacteria</taxon>
        <taxon>Bacillati</taxon>
        <taxon>Actinomycetota</taxon>
        <taxon>Actinomycetes</taxon>
        <taxon>Micrococcales</taxon>
        <taxon>Microbacteriaceae</taxon>
        <taxon>Luna cluster</taxon>
        <taxon>Luna-1 subcluster</taxon>
        <taxon>Aquiluna</taxon>
    </lineage>
</organism>
<evidence type="ECO:0000256" key="3">
    <source>
        <dbReference type="ARBA" id="ARBA00022475"/>
    </source>
</evidence>
<dbReference type="Pfam" id="PF00571">
    <property type="entry name" value="CBS"/>
    <property type="match status" value="2"/>
</dbReference>
<dbReference type="InterPro" id="IPR002550">
    <property type="entry name" value="CNNM"/>
</dbReference>
<dbReference type="PANTHER" id="PTHR43099:SF6">
    <property type="entry name" value="UPF0053 PROTEIN RV1842C"/>
    <property type="match status" value="1"/>
</dbReference>
<dbReference type="InterPro" id="IPR046342">
    <property type="entry name" value="CBS_dom_sf"/>
</dbReference>
<dbReference type="Pfam" id="PF01595">
    <property type="entry name" value="CNNM"/>
    <property type="match status" value="1"/>
</dbReference>